<dbReference type="CDD" id="cd01821">
    <property type="entry name" value="Rhamnogalacturan_acetylesterase_like"/>
    <property type="match status" value="1"/>
</dbReference>
<dbReference type="Proteomes" id="UP001144280">
    <property type="component" value="Unassembled WGS sequence"/>
</dbReference>
<comment type="similarity">
    <text evidence="1">Belongs to the 'GDSL' lipolytic enzyme family.</text>
</comment>
<feature type="domain" description="CBM6" evidence="5">
    <location>
        <begin position="52"/>
        <end position="177"/>
    </location>
</feature>
<evidence type="ECO:0000259" key="5">
    <source>
        <dbReference type="PROSITE" id="PS51175"/>
    </source>
</evidence>
<dbReference type="Gene3D" id="3.40.50.1110">
    <property type="entry name" value="SGNH hydrolase"/>
    <property type="match status" value="1"/>
</dbReference>
<dbReference type="PROSITE" id="PS51175">
    <property type="entry name" value="CBM6"/>
    <property type="match status" value="1"/>
</dbReference>
<evidence type="ECO:0000256" key="2">
    <source>
        <dbReference type="ARBA" id="ARBA00022801"/>
    </source>
</evidence>
<dbReference type="PANTHER" id="PTHR43695">
    <property type="entry name" value="PUTATIVE (AFU_ORTHOLOGUE AFUA_2G17250)-RELATED"/>
    <property type="match status" value="1"/>
</dbReference>
<proteinExistence type="inferred from homology"/>
<evidence type="ECO:0000313" key="7">
    <source>
        <dbReference type="Proteomes" id="UP001144280"/>
    </source>
</evidence>
<feature type="compositionally biased region" description="Low complexity" evidence="3">
    <location>
        <begin position="179"/>
        <end position="193"/>
    </location>
</feature>
<dbReference type="RefSeq" id="WP_281902530.1">
    <property type="nucleotide sequence ID" value="NZ_BSDI01000045.1"/>
</dbReference>
<gene>
    <name evidence="6" type="ORF">Pa4123_67460</name>
</gene>
<dbReference type="InterPro" id="IPR005084">
    <property type="entry name" value="CBM6"/>
</dbReference>
<evidence type="ECO:0000256" key="3">
    <source>
        <dbReference type="SAM" id="MobiDB-lite"/>
    </source>
</evidence>
<dbReference type="Pfam" id="PF13472">
    <property type="entry name" value="Lipase_GDSL_2"/>
    <property type="match status" value="1"/>
</dbReference>
<keyword evidence="7" id="KW-1185">Reference proteome</keyword>
<keyword evidence="4" id="KW-0732">Signal</keyword>
<feature type="signal peptide" evidence="4">
    <location>
        <begin position="1"/>
        <end position="49"/>
    </location>
</feature>
<dbReference type="SUPFAM" id="SSF49785">
    <property type="entry name" value="Galactose-binding domain-like"/>
    <property type="match status" value="2"/>
</dbReference>
<feature type="chain" id="PRO_5045905647" description="CBM6 domain-containing protein" evidence="4">
    <location>
        <begin position="50"/>
        <end position="515"/>
    </location>
</feature>
<dbReference type="Pfam" id="PF03422">
    <property type="entry name" value="CBM_6"/>
    <property type="match status" value="1"/>
</dbReference>
<sequence length="515" mass="52993">MIKAPTTPDALMKRFTSGRRTRRRRAALLSACAAVAVAAAVATVNVASAAATRYEAETAPATCDGWVESNHTGYSGTGFCNSNNAVGAAAQFTVSASAAGTATVGIRYANGTADNRAADILVNGATARSAVAFGGTGAWTTWTTMTVSVPVNAGSNTIRLSATTALGLANIDYVDFEVGGTPPTSSPSATASPPGRPPQCTGTSPITCRFPVSPGNYTVTAWIGDPASAGNTSMSVEARRRILPAISTASGTVTPYTFTINVRQPEGQPTGQGGTGNAGLDITFAGSAPRLSGLTVQPASNPLVVYLAGDSTVCDQATAPYTGWGQLLTTRVSGRAVIANYGDSGESSGSFLSNSALFPRMRPLIKTNDLVLIQFGHNDKTTSASAFRSNLTTMVNQVRASGGVPVLVTPPVRRLFDGNQLNGTALHINGAGANLPAEMRSLGSSMSVPVIDLTAKSEALVESMGPTNSAQLFLRQSPDGVTDNTHFSEYGAGRMADLVVEGIRERNLSLVGYLR</sequence>
<evidence type="ECO:0000313" key="6">
    <source>
        <dbReference type="EMBL" id="GLI01470.1"/>
    </source>
</evidence>
<dbReference type="EMBL" id="BSDI01000045">
    <property type="protein sequence ID" value="GLI01470.1"/>
    <property type="molecule type" value="Genomic_DNA"/>
</dbReference>
<accession>A0ABQ5R456</accession>
<name>A0ABQ5R456_9ACTN</name>
<feature type="region of interest" description="Disordered" evidence="3">
    <location>
        <begin position="179"/>
        <end position="204"/>
    </location>
</feature>
<dbReference type="InterPro" id="IPR008979">
    <property type="entry name" value="Galactose-bd-like_sf"/>
</dbReference>
<dbReference type="SUPFAM" id="SSF52266">
    <property type="entry name" value="SGNH hydrolase"/>
    <property type="match status" value="1"/>
</dbReference>
<dbReference type="InterPro" id="IPR037459">
    <property type="entry name" value="RhgT-like"/>
</dbReference>
<dbReference type="InterPro" id="IPR036514">
    <property type="entry name" value="SGNH_hydro_sf"/>
</dbReference>
<dbReference type="Gene3D" id="2.60.120.260">
    <property type="entry name" value="Galactose-binding domain-like"/>
    <property type="match status" value="1"/>
</dbReference>
<evidence type="ECO:0000256" key="4">
    <source>
        <dbReference type="SAM" id="SignalP"/>
    </source>
</evidence>
<dbReference type="PANTHER" id="PTHR43695:SF1">
    <property type="entry name" value="RHAMNOGALACTURONAN ACETYLESTERASE"/>
    <property type="match status" value="1"/>
</dbReference>
<dbReference type="CDD" id="cd04082">
    <property type="entry name" value="CBM35_pectate_lyase-like"/>
    <property type="match status" value="1"/>
</dbReference>
<comment type="caution">
    <text evidence="6">The sequence shown here is derived from an EMBL/GenBank/DDBJ whole genome shotgun (WGS) entry which is preliminary data.</text>
</comment>
<reference evidence="6" key="1">
    <citation type="submission" date="2022-12" db="EMBL/GenBank/DDBJ databases">
        <title>New Phytohabitans aurantiacus sp. RD004123 nov., an actinomycete isolated from soil.</title>
        <authorList>
            <person name="Triningsih D.W."/>
            <person name="Harunari E."/>
            <person name="Igarashi Y."/>
        </authorList>
    </citation>
    <scope>NUCLEOTIDE SEQUENCE</scope>
    <source>
        <strain evidence="6">RD004123</strain>
    </source>
</reference>
<evidence type="ECO:0000256" key="1">
    <source>
        <dbReference type="ARBA" id="ARBA00008668"/>
    </source>
</evidence>
<organism evidence="6 7">
    <name type="scientific">Phytohabitans aurantiacus</name>
    <dbReference type="NCBI Taxonomy" id="3016789"/>
    <lineage>
        <taxon>Bacteria</taxon>
        <taxon>Bacillati</taxon>
        <taxon>Actinomycetota</taxon>
        <taxon>Actinomycetes</taxon>
        <taxon>Micromonosporales</taxon>
        <taxon>Micromonosporaceae</taxon>
    </lineage>
</organism>
<dbReference type="Gene3D" id="2.60.120.430">
    <property type="entry name" value="Galactose-binding lectin"/>
    <property type="match status" value="1"/>
</dbReference>
<keyword evidence="2" id="KW-0378">Hydrolase</keyword>
<protein>
    <recommendedName>
        <fullName evidence="5">CBM6 domain-containing protein</fullName>
    </recommendedName>
</protein>
<dbReference type="InterPro" id="IPR013830">
    <property type="entry name" value="SGNH_hydro"/>
</dbReference>